<keyword evidence="2" id="KW-0732">Signal</keyword>
<evidence type="ECO:0000256" key="2">
    <source>
        <dbReference type="SAM" id="SignalP"/>
    </source>
</evidence>
<protein>
    <recommendedName>
        <fullName evidence="5">DUF3899 domain-containing protein</fullName>
    </recommendedName>
</protein>
<reference evidence="3 4" key="1">
    <citation type="submission" date="2018-11" db="EMBL/GenBank/DDBJ databases">
        <authorList>
            <consortium name="Pathogen Informatics"/>
        </authorList>
    </citation>
    <scope>NUCLEOTIDE SEQUENCE [LARGE SCALE GENOMIC DNA]</scope>
</reference>
<gene>
    <name evidence="3" type="ORF">SVUK_LOCUS5783</name>
</gene>
<keyword evidence="1" id="KW-1133">Transmembrane helix</keyword>
<name>A0A3P7KII0_STRVU</name>
<proteinExistence type="predicted"/>
<sequence length="88" mass="9875">MVFWVVILIFTVVAFEVLAYMKSKPPSKTGSMEMRNRVGHQYDDSGRVVNNPPKVINKKPLYATAALYLLFGLFSLSIVALLLIMLVV</sequence>
<feature type="signal peptide" evidence="2">
    <location>
        <begin position="1"/>
        <end position="19"/>
    </location>
</feature>
<evidence type="ECO:0000313" key="3">
    <source>
        <dbReference type="EMBL" id="VDM70785.1"/>
    </source>
</evidence>
<accession>A0A3P7KII0</accession>
<organism evidence="3 4">
    <name type="scientific">Strongylus vulgaris</name>
    <name type="common">Blood worm</name>
    <dbReference type="NCBI Taxonomy" id="40348"/>
    <lineage>
        <taxon>Eukaryota</taxon>
        <taxon>Metazoa</taxon>
        <taxon>Ecdysozoa</taxon>
        <taxon>Nematoda</taxon>
        <taxon>Chromadorea</taxon>
        <taxon>Rhabditida</taxon>
        <taxon>Rhabditina</taxon>
        <taxon>Rhabditomorpha</taxon>
        <taxon>Strongyloidea</taxon>
        <taxon>Strongylidae</taxon>
        <taxon>Strongylus</taxon>
    </lineage>
</organism>
<evidence type="ECO:0008006" key="5">
    <source>
        <dbReference type="Google" id="ProtNLM"/>
    </source>
</evidence>
<feature type="transmembrane region" description="Helical" evidence="1">
    <location>
        <begin position="61"/>
        <end position="87"/>
    </location>
</feature>
<evidence type="ECO:0000256" key="1">
    <source>
        <dbReference type="SAM" id="Phobius"/>
    </source>
</evidence>
<dbReference type="Proteomes" id="UP000270094">
    <property type="component" value="Unassembled WGS sequence"/>
</dbReference>
<keyword evidence="4" id="KW-1185">Reference proteome</keyword>
<dbReference type="OrthoDB" id="2419613at2759"/>
<dbReference type="AlphaFoldDB" id="A0A3P7KII0"/>
<feature type="chain" id="PRO_5018129444" description="DUF3899 domain-containing protein" evidence="2">
    <location>
        <begin position="20"/>
        <end position="88"/>
    </location>
</feature>
<keyword evidence="1" id="KW-0812">Transmembrane</keyword>
<keyword evidence="1" id="KW-0472">Membrane</keyword>
<dbReference type="EMBL" id="UYYB01017584">
    <property type="protein sequence ID" value="VDM70785.1"/>
    <property type="molecule type" value="Genomic_DNA"/>
</dbReference>
<evidence type="ECO:0000313" key="4">
    <source>
        <dbReference type="Proteomes" id="UP000270094"/>
    </source>
</evidence>